<comment type="catalytic activity">
    <reaction evidence="1">
        <text>All bonds known to be hydrolyzed by this endopeptidase have arginine in P1 and an acidic residue in P4. P6 is often occupied by an acidic residue or by a hydroxy-amino-acid residue, the phosphorylation of which enhances cleavage.</text>
        <dbReference type="EC" id="3.4.22.49"/>
    </reaction>
</comment>
<gene>
    <name evidence="7" type="ORF">EGR_03600</name>
</gene>
<evidence type="ECO:0000313" key="8">
    <source>
        <dbReference type="Proteomes" id="UP000019149"/>
    </source>
</evidence>
<dbReference type="InterPro" id="IPR005314">
    <property type="entry name" value="Peptidase_C50"/>
</dbReference>
<evidence type="ECO:0000256" key="2">
    <source>
        <dbReference type="ARBA" id="ARBA00012489"/>
    </source>
</evidence>
<dbReference type="Proteomes" id="UP000019149">
    <property type="component" value="Unassembled WGS sequence"/>
</dbReference>
<keyword evidence="4" id="KW-0159">Chromosome partition</keyword>
<dbReference type="GO" id="GO:0004197">
    <property type="term" value="F:cysteine-type endopeptidase activity"/>
    <property type="evidence" value="ECO:0007669"/>
    <property type="project" value="InterPro"/>
</dbReference>
<keyword evidence="8" id="KW-1185">Reference proteome</keyword>
<protein>
    <recommendedName>
        <fullName evidence="2">separase</fullName>
        <ecNumber evidence="2">3.4.22.49</ecNumber>
    </recommendedName>
</protein>
<evidence type="ECO:0000256" key="3">
    <source>
        <dbReference type="ARBA" id="ARBA00022801"/>
    </source>
</evidence>
<feature type="domain" description="Peptidase C50" evidence="6">
    <location>
        <begin position="1161"/>
        <end position="1257"/>
    </location>
</feature>
<dbReference type="PANTHER" id="PTHR12792:SF0">
    <property type="entry name" value="SEPARIN"/>
    <property type="match status" value="1"/>
</dbReference>
<feature type="region of interest" description="Disordered" evidence="5">
    <location>
        <begin position="781"/>
        <end position="808"/>
    </location>
</feature>
<dbReference type="PANTHER" id="PTHR12792">
    <property type="entry name" value="EXTRA SPINDLE POLES 1-RELATED"/>
    <property type="match status" value="1"/>
</dbReference>
<evidence type="ECO:0000259" key="6">
    <source>
        <dbReference type="PROSITE" id="PS51700"/>
    </source>
</evidence>
<dbReference type="GO" id="GO:0005737">
    <property type="term" value="C:cytoplasm"/>
    <property type="evidence" value="ECO:0007669"/>
    <property type="project" value="TreeGrafter"/>
</dbReference>
<accession>W6UK61</accession>
<dbReference type="STRING" id="6210.W6UK61"/>
<comment type="caution">
    <text evidence="7">The sequence shown here is derived from an EMBL/GenBank/DDBJ whole genome shotgun (WGS) entry which is preliminary data.</text>
</comment>
<dbReference type="GO" id="GO:0072686">
    <property type="term" value="C:mitotic spindle"/>
    <property type="evidence" value="ECO:0007669"/>
    <property type="project" value="TreeGrafter"/>
</dbReference>
<dbReference type="OrthoDB" id="10255632at2759"/>
<feature type="compositionally biased region" description="Polar residues" evidence="5">
    <location>
        <begin position="651"/>
        <end position="660"/>
    </location>
</feature>
<feature type="region of interest" description="Disordered" evidence="5">
    <location>
        <begin position="647"/>
        <end position="669"/>
    </location>
</feature>
<organism evidence="7 8">
    <name type="scientific">Echinococcus granulosus</name>
    <name type="common">Hydatid tapeworm</name>
    <dbReference type="NCBI Taxonomy" id="6210"/>
    <lineage>
        <taxon>Eukaryota</taxon>
        <taxon>Metazoa</taxon>
        <taxon>Spiralia</taxon>
        <taxon>Lophotrochozoa</taxon>
        <taxon>Platyhelminthes</taxon>
        <taxon>Cestoda</taxon>
        <taxon>Eucestoda</taxon>
        <taxon>Cyclophyllidea</taxon>
        <taxon>Taeniidae</taxon>
        <taxon>Echinococcus</taxon>
        <taxon>Echinococcus granulosus group</taxon>
    </lineage>
</organism>
<dbReference type="OMA" id="CAQSAIC"/>
<evidence type="ECO:0000256" key="1">
    <source>
        <dbReference type="ARBA" id="ARBA00000451"/>
    </source>
</evidence>
<sequence>MHSLDSLELFFDAYEKATYQIRRLIPSLDETITTSLRSHLVPPQNKLDEEVYAGLPTLHNARPLFQALAKCPPSVESVTHENSSKLSGRQFLCRLELVATVASIYELHSTEAAAWQAIEVLSRHTQRVIDEVYGLVNRAFLKLRIAEQTCFADRKELTHKIGRIQSALKSKSSLLSAYEDLVTRVRLPTAHTNLQCVVADSLLVYLEHYDNFCSISSRLDIVLMRHKDFLDSKVWAAVYCRAFINWLVLRARLSTGAPPIPVTDEDAETPVSSLFAAINIKTHGRTLVKFIMSHIEPKIDQCDGDKENQVPGESLHSKRLTASDVPGKFTNLVIYFAIVRQALPLICIFVTVSDMVNLWLGSRLLLNGTLQVAELYTLLGTVKEARVYQLELLRIAQRFHNPCCAQSAICMMAYTDLISQRKWAFDLRLSQLNHILNSIVSLDDIIKSREAHLTNKFNKFGDGKDEEDDEESSFLQRPNERKHPTQRLYDSEGEEEYDGMATNPVVDALAGGLPDLYPATPIKGIAVMNSPSGYPSLQTLTRVLSKKNGQRTVEEEGVFTTKACAHRILNGCLWVWVGEVSDLIRTKVIGRDHFFSALIPPSQTIEEKSTSPDDLSTMLESKCSVSSNGFAVTPARPMTKAARAAARAAQMTRSTPLSSTDQEDILNGSVHPPNAPRRLDISWLNDVDAVVASRTRRGISSTKDSSAPADTRKKIDGFESIDYSCGSRKPVDFSLKVSNAFETPVGCSPAVPQTHLGSSTSNFVFGREPRAPLQILRDTDVQKESAMSGAPEYSDTDDGERMKEEAGDPVETCPAVAFRVPLPRNVKLTKKYLFSGHPRINLAPLSPLCDPPETLVNAQDAFADRLYSAYSSLSALPVPHLLRPVCQWLGLRWLGLGNQGQAARYFGQATGIAACGLFTSILSSKLKFEGSAESLRSIYAMSAPNDSSAYLNIRASNMPPVNVVQLMLVDELGQLQTFDDCDSDGTQPARDLVSGGLGSRKQVYLIATRWVLGGPEAAYESRVIHRFSFSGLQYLKDFSDLQSQNVESMQEEDRRRFWSLRFSLDSRLKNLIDEMRNQWFTIEDLEWIKGRGHLQASLYERPCILVLDRQLTLLPWEWLIWGQWDENEAKCNVPAVCRNFSISLVIGHLSLTKSHFAKFDPDSTFYVVNPEANLSHTESTFKSYFDQNFPNWDGILGRAPQAQEVLRGFTQKDLFVYLGHGNGSKCLMSAFDEGQNAKAVAFIIGCSSGRPRLEGRHEAYASVFNHLITGAPTAVSLLWDVTDKDIDRFTQKFIDKWILLKDEDDTTPLSMTWKIFRATKACKLQSLVGKSVVVYGIPAVPIRQKE</sequence>
<dbReference type="CTD" id="36339315"/>
<reference evidence="7 8" key="1">
    <citation type="journal article" date="2013" name="Nat. Genet.">
        <title>The genome of the hydatid tapeworm Echinococcus granulosus.</title>
        <authorList>
            <person name="Zheng H."/>
            <person name="Zhang W."/>
            <person name="Zhang L."/>
            <person name="Zhang Z."/>
            <person name="Li J."/>
            <person name="Lu G."/>
            <person name="Zhu Y."/>
            <person name="Wang Y."/>
            <person name="Huang Y."/>
            <person name="Liu J."/>
            <person name="Kang H."/>
            <person name="Chen J."/>
            <person name="Wang L."/>
            <person name="Chen A."/>
            <person name="Yu S."/>
            <person name="Gao Z."/>
            <person name="Jin L."/>
            <person name="Gu W."/>
            <person name="Wang Z."/>
            <person name="Zhao L."/>
            <person name="Shi B."/>
            <person name="Wen H."/>
            <person name="Lin R."/>
            <person name="Jones M.K."/>
            <person name="Brejova B."/>
            <person name="Vinar T."/>
            <person name="Zhao G."/>
            <person name="McManus D.P."/>
            <person name="Chen Z."/>
            <person name="Zhou Y."/>
            <person name="Wang S."/>
        </authorList>
    </citation>
    <scope>NUCLEOTIDE SEQUENCE [LARGE SCALE GENOMIC DNA]</scope>
</reference>
<dbReference type="EMBL" id="APAU02000019">
    <property type="protein sequence ID" value="EUB61536.1"/>
    <property type="molecule type" value="Genomic_DNA"/>
</dbReference>
<keyword evidence="3" id="KW-0378">Hydrolase</keyword>
<dbReference type="InterPro" id="IPR030397">
    <property type="entry name" value="SEPARIN_core_dom"/>
</dbReference>
<evidence type="ECO:0000256" key="5">
    <source>
        <dbReference type="SAM" id="MobiDB-lite"/>
    </source>
</evidence>
<dbReference type="Pfam" id="PF03568">
    <property type="entry name" value="Separin_C"/>
    <property type="match status" value="1"/>
</dbReference>
<dbReference type="GO" id="GO:0006508">
    <property type="term" value="P:proteolysis"/>
    <property type="evidence" value="ECO:0007669"/>
    <property type="project" value="InterPro"/>
</dbReference>
<evidence type="ECO:0000256" key="4">
    <source>
        <dbReference type="ARBA" id="ARBA00022829"/>
    </source>
</evidence>
<name>W6UK61_ECHGR</name>
<dbReference type="GO" id="GO:0005634">
    <property type="term" value="C:nucleus"/>
    <property type="evidence" value="ECO:0007669"/>
    <property type="project" value="InterPro"/>
</dbReference>
<dbReference type="KEGG" id="egl:EGR_03600"/>
<evidence type="ECO:0000313" key="7">
    <source>
        <dbReference type="EMBL" id="EUB61536.1"/>
    </source>
</evidence>
<dbReference type="EC" id="3.4.22.49" evidence="2"/>
<dbReference type="GO" id="GO:0051307">
    <property type="term" value="P:meiotic chromosome separation"/>
    <property type="evidence" value="ECO:0007669"/>
    <property type="project" value="TreeGrafter"/>
</dbReference>
<dbReference type="RefSeq" id="XP_024352732.1">
    <property type="nucleotide sequence ID" value="XM_024492849.1"/>
</dbReference>
<proteinExistence type="predicted"/>
<feature type="region of interest" description="Disordered" evidence="5">
    <location>
        <begin position="458"/>
        <end position="494"/>
    </location>
</feature>
<dbReference type="PROSITE" id="PS51700">
    <property type="entry name" value="SEPARIN"/>
    <property type="match status" value="1"/>
</dbReference>
<dbReference type="GeneID" id="36339315"/>